<accession>A0ABY6H9U6</accession>
<evidence type="ECO:0000256" key="1">
    <source>
        <dbReference type="ARBA" id="ARBA00018672"/>
    </source>
</evidence>
<feature type="modified residue" description="4-aspartylphosphate" evidence="4">
    <location>
        <position position="54"/>
    </location>
</feature>
<protein>
    <recommendedName>
        <fullName evidence="1">Stage 0 sporulation protein A homolog</fullName>
    </recommendedName>
</protein>
<dbReference type="Gene3D" id="3.40.50.2300">
    <property type="match status" value="1"/>
</dbReference>
<keyword evidence="4" id="KW-0597">Phosphoprotein</keyword>
<evidence type="ECO:0000256" key="2">
    <source>
        <dbReference type="ARBA" id="ARBA00023125"/>
    </source>
</evidence>
<sequence length="312" mass="35762">MITAILIDDEYYALEGLKQDLDDLGTVRVLGTYENGQEALSQVADLRPDLIFLDIEMPETNGLELFDQLLEAHPQAAIVFVSAYNQYAIQAFELNAMDYLLKPVLPERLEKTLKRLEKKLPPPIQKQLSLHCFGHFAIQVGGEEIVIPWRTKKAEELLAYLACLKGQFVAKEKLAGTLWPELSREKSQSNFYLTFHYLKKQLTEAGLELPIESERGKVRLNLKNLELDLACFEEKLPPTDQLSEKTAALAESAAALYRAPLLDGHYYEWSMAMGWRYEMTYQELTKKLAVYYQKRGDSHKAAYYQKASTRQE</sequence>
<name>A0ABY6H9U6_9FIRM</name>
<dbReference type="SUPFAM" id="SSF52172">
    <property type="entry name" value="CheY-like"/>
    <property type="match status" value="1"/>
</dbReference>
<keyword evidence="7" id="KW-1185">Reference proteome</keyword>
<dbReference type="Proteomes" id="UP001163550">
    <property type="component" value="Chromosome"/>
</dbReference>
<proteinExistence type="predicted"/>
<evidence type="ECO:0000313" key="7">
    <source>
        <dbReference type="Proteomes" id="UP001163550"/>
    </source>
</evidence>
<evidence type="ECO:0000256" key="3">
    <source>
        <dbReference type="ARBA" id="ARBA00024867"/>
    </source>
</evidence>
<dbReference type="SUPFAM" id="SSF46894">
    <property type="entry name" value="C-terminal effector domain of the bipartite response regulators"/>
    <property type="match status" value="1"/>
</dbReference>
<dbReference type="PROSITE" id="PS50110">
    <property type="entry name" value="RESPONSE_REGULATORY"/>
    <property type="match status" value="1"/>
</dbReference>
<dbReference type="PANTHER" id="PTHR35807">
    <property type="entry name" value="TRANSCRIPTIONAL REGULATOR REDD-RELATED"/>
    <property type="match status" value="1"/>
</dbReference>
<dbReference type="InterPro" id="IPR016032">
    <property type="entry name" value="Sig_transdc_resp-reg_C-effctor"/>
</dbReference>
<dbReference type="RefSeq" id="WP_228883569.1">
    <property type="nucleotide sequence ID" value="NZ_CABIIK010000057.1"/>
</dbReference>
<feature type="domain" description="Response regulatory" evidence="5">
    <location>
        <begin position="3"/>
        <end position="117"/>
    </location>
</feature>
<dbReference type="Gene3D" id="1.10.10.10">
    <property type="entry name" value="Winged helix-like DNA-binding domain superfamily/Winged helix DNA-binding domain"/>
    <property type="match status" value="1"/>
</dbReference>
<evidence type="ECO:0000313" key="6">
    <source>
        <dbReference type="EMBL" id="UYO61255.1"/>
    </source>
</evidence>
<reference evidence="6" key="1">
    <citation type="submission" date="2021-11" db="EMBL/GenBank/DDBJ databases">
        <title>Isoprene-degrading acetogen.</title>
        <authorList>
            <person name="Yang Y."/>
            <person name="Jin H."/>
            <person name="Yan J."/>
        </authorList>
    </citation>
    <scope>NUCLEOTIDE SEQUENCE</scope>
    <source>
        <strain evidence="6">Berkeley</strain>
    </source>
</reference>
<dbReference type="SMART" id="SM00448">
    <property type="entry name" value="REC"/>
    <property type="match status" value="1"/>
</dbReference>
<dbReference type="InterPro" id="IPR011006">
    <property type="entry name" value="CheY-like_superfamily"/>
</dbReference>
<organism evidence="6 7">
    <name type="scientific">Acetobacterium wieringae</name>
    <dbReference type="NCBI Taxonomy" id="52694"/>
    <lineage>
        <taxon>Bacteria</taxon>
        <taxon>Bacillati</taxon>
        <taxon>Bacillota</taxon>
        <taxon>Clostridia</taxon>
        <taxon>Eubacteriales</taxon>
        <taxon>Eubacteriaceae</taxon>
        <taxon>Acetobacterium</taxon>
    </lineage>
</organism>
<comment type="function">
    <text evidence="3">May play the central regulatory role in sporulation. It may be an element of the effector pathway responsible for the activation of sporulation genes in response to nutritional stress. Spo0A may act in concert with spo0H (a sigma factor) to control the expression of some genes that are critical to the sporulation process.</text>
</comment>
<dbReference type="InterPro" id="IPR036388">
    <property type="entry name" value="WH-like_DNA-bd_sf"/>
</dbReference>
<dbReference type="EMBL" id="CP087994">
    <property type="protein sequence ID" value="UYO61255.1"/>
    <property type="molecule type" value="Genomic_DNA"/>
</dbReference>
<evidence type="ECO:0000259" key="5">
    <source>
        <dbReference type="PROSITE" id="PS50110"/>
    </source>
</evidence>
<dbReference type="Pfam" id="PF00072">
    <property type="entry name" value="Response_reg"/>
    <property type="match status" value="1"/>
</dbReference>
<dbReference type="InterPro" id="IPR001789">
    <property type="entry name" value="Sig_transdc_resp-reg_receiver"/>
</dbReference>
<keyword evidence="2" id="KW-0238">DNA-binding</keyword>
<dbReference type="InterPro" id="IPR051677">
    <property type="entry name" value="AfsR-DnrI-RedD_regulator"/>
</dbReference>
<evidence type="ECO:0000256" key="4">
    <source>
        <dbReference type="PROSITE-ProRule" id="PRU00169"/>
    </source>
</evidence>
<gene>
    <name evidence="6" type="ORF">LNN31_10700</name>
</gene>